<keyword evidence="10 13" id="KW-0408">Iron</keyword>
<proteinExistence type="evidence at transcript level"/>
<dbReference type="InterPro" id="IPR001128">
    <property type="entry name" value="Cyt_P450"/>
</dbReference>
<evidence type="ECO:0000256" key="12">
    <source>
        <dbReference type="ARBA" id="ARBA00023136"/>
    </source>
</evidence>
<evidence type="ECO:0000256" key="15">
    <source>
        <dbReference type="SAM" id="Phobius"/>
    </source>
</evidence>
<dbReference type="PROSITE" id="PS00086">
    <property type="entry name" value="CYTOCHROME_P450"/>
    <property type="match status" value="1"/>
</dbReference>
<sequence length="526" mass="59565">MVRAVKYSVTVAASIGILVLICLLLRVVRRNTKRRLEQIPPGPIGLPILGCLPFLSQYPELNLQRWAKTFGPLYSMWIGNQLFVVISDPQIVKDLVITNGAIFSSRKDIYVKSQIIFRGRGITTTPYGDTWRKHRRLASQFLGNRVVSGYLSRLEYEVQDMLRGLLTDGQAGLVPVSPQAYLSRLALNNIMTIVFGTRTESMDDPFIHHWLTLSREFMNCTGPVSNWVDFVPFLRNFPAFTMIERSRRLHQHFVDTCGGLVRDVKRQIDAGDNVPDCMAKFLLDVKDKERLDDLDIILLCCGFLVGGVESTAAIKQWFAAHISVLPEVQAQAQMELDRVVGRDRLPQAEDAKDLPYVRAIVKEIERVHNPFWLGTPHVSTEDFSYRGYKIPKDTAVILNTYTMHHDSQRYPNPEKFDPDRYIDDERSSAESAKLADPYQRDHWTFGAGRRICPAIALAEHEIFLAVAGLLWAFDMRQLSDAPIDLKEYDGLSGRSPVPFCIRLVPRHEHVAAVVGASCHTATCRNG</sequence>
<feature type="transmembrane region" description="Helical" evidence="15">
    <location>
        <begin position="6"/>
        <end position="28"/>
    </location>
</feature>
<evidence type="ECO:0000256" key="6">
    <source>
        <dbReference type="ARBA" id="ARBA00022692"/>
    </source>
</evidence>
<evidence type="ECO:0000256" key="8">
    <source>
        <dbReference type="ARBA" id="ARBA00022989"/>
    </source>
</evidence>
<evidence type="ECO:0000256" key="13">
    <source>
        <dbReference type="PIRSR" id="PIRSR602401-1"/>
    </source>
</evidence>
<evidence type="ECO:0000256" key="14">
    <source>
        <dbReference type="RuleBase" id="RU000461"/>
    </source>
</evidence>
<dbReference type="GO" id="GO:0016705">
    <property type="term" value="F:oxidoreductase activity, acting on paired donors, with incorporation or reduction of molecular oxygen"/>
    <property type="evidence" value="ECO:0007669"/>
    <property type="project" value="InterPro"/>
</dbReference>
<dbReference type="PRINTS" id="PR00463">
    <property type="entry name" value="EP450I"/>
</dbReference>
<dbReference type="VEuPathDB" id="FungiDB:AGR57_4936"/>
<dbReference type="SUPFAM" id="SSF48264">
    <property type="entry name" value="Cytochrome P450"/>
    <property type="match status" value="1"/>
</dbReference>
<protein>
    <submittedName>
        <fullName evidence="16">Cytochrome P450</fullName>
    </submittedName>
</protein>
<dbReference type="AlphaFoldDB" id="G5EJV1"/>
<keyword evidence="8 15" id="KW-1133">Transmembrane helix</keyword>
<keyword evidence="7 13" id="KW-0479">Metal-binding</keyword>
<gene>
    <name evidence="16" type="primary">PcCYP_79a</name>
</gene>
<dbReference type="InterPro" id="IPR002401">
    <property type="entry name" value="Cyt_P450_E_grp-I"/>
</dbReference>
<comment type="similarity">
    <text evidence="4 14">Belongs to the cytochrome P450 family.</text>
</comment>
<evidence type="ECO:0000256" key="4">
    <source>
        <dbReference type="ARBA" id="ARBA00010617"/>
    </source>
</evidence>
<evidence type="ECO:0000256" key="3">
    <source>
        <dbReference type="ARBA" id="ARBA00005179"/>
    </source>
</evidence>
<feature type="binding site" description="axial binding residue" evidence="13">
    <location>
        <position position="452"/>
    </location>
    <ligand>
        <name>heme</name>
        <dbReference type="ChEBI" id="CHEBI:30413"/>
    </ligand>
    <ligandPart>
        <name>Fe</name>
        <dbReference type="ChEBI" id="CHEBI:18248"/>
    </ligandPart>
</feature>
<evidence type="ECO:0000256" key="11">
    <source>
        <dbReference type="ARBA" id="ARBA00023033"/>
    </source>
</evidence>
<dbReference type="Gene3D" id="1.10.630.10">
    <property type="entry name" value="Cytochrome P450"/>
    <property type="match status" value="1"/>
</dbReference>
<dbReference type="GO" id="GO:0004497">
    <property type="term" value="F:monooxygenase activity"/>
    <property type="evidence" value="ECO:0007669"/>
    <property type="project" value="UniProtKB-KW"/>
</dbReference>
<keyword evidence="6 15" id="KW-0812">Transmembrane</keyword>
<dbReference type="Pfam" id="PF00067">
    <property type="entry name" value="p450"/>
    <property type="match status" value="1"/>
</dbReference>
<evidence type="ECO:0000256" key="7">
    <source>
        <dbReference type="ARBA" id="ARBA00022723"/>
    </source>
</evidence>
<comment type="subcellular location">
    <subcellularLocation>
        <location evidence="2">Membrane</location>
    </subcellularLocation>
</comment>
<evidence type="ECO:0000313" key="16">
    <source>
        <dbReference type="EMBL" id="BAL05163.1"/>
    </source>
</evidence>
<dbReference type="PANTHER" id="PTHR46300:SF2">
    <property type="entry name" value="CYTOCHROME P450 MONOOXYGENASE ALNH-RELATED"/>
    <property type="match status" value="1"/>
</dbReference>
<evidence type="ECO:0000256" key="9">
    <source>
        <dbReference type="ARBA" id="ARBA00023002"/>
    </source>
</evidence>
<keyword evidence="12 15" id="KW-0472">Membrane</keyword>
<evidence type="ECO:0000256" key="2">
    <source>
        <dbReference type="ARBA" id="ARBA00004370"/>
    </source>
</evidence>
<organism evidence="16">
    <name type="scientific">Phanerodontia chrysosporium</name>
    <name type="common">White-rot fungus</name>
    <name type="synonym">Sporotrichum pruinosum</name>
    <dbReference type="NCBI Taxonomy" id="2822231"/>
    <lineage>
        <taxon>Eukaryota</taxon>
        <taxon>Fungi</taxon>
        <taxon>Dikarya</taxon>
        <taxon>Basidiomycota</taxon>
        <taxon>Agaricomycotina</taxon>
        <taxon>Agaricomycetes</taxon>
        <taxon>Polyporales</taxon>
        <taxon>Phanerochaetaceae</taxon>
        <taxon>Phanerodontia</taxon>
    </lineage>
</organism>
<comment type="cofactor">
    <cofactor evidence="1 13">
        <name>heme</name>
        <dbReference type="ChEBI" id="CHEBI:30413"/>
    </cofactor>
</comment>
<evidence type="ECO:0000256" key="10">
    <source>
        <dbReference type="ARBA" id="ARBA00023004"/>
    </source>
</evidence>
<name>G5EJV1_PHACH</name>
<accession>G5EJV1</accession>
<dbReference type="GO" id="GO:0016020">
    <property type="term" value="C:membrane"/>
    <property type="evidence" value="ECO:0007669"/>
    <property type="project" value="UniProtKB-SubCell"/>
</dbReference>
<evidence type="ECO:0000256" key="1">
    <source>
        <dbReference type="ARBA" id="ARBA00001971"/>
    </source>
</evidence>
<dbReference type="GO" id="GO:0020037">
    <property type="term" value="F:heme binding"/>
    <property type="evidence" value="ECO:0007669"/>
    <property type="project" value="InterPro"/>
</dbReference>
<keyword evidence="11 14" id="KW-0503">Monooxygenase</keyword>
<dbReference type="InterPro" id="IPR017972">
    <property type="entry name" value="Cyt_P450_CS"/>
</dbReference>
<dbReference type="InterPro" id="IPR036396">
    <property type="entry name" value="Cyt_P450_sf"/>
</dbReference>
<reference evidence="16" key="1">
    <citation type="submission" date="2010-10" db="EMBL/GenBank/DDBJ databases">
        <title>Phanerochaete chrysosporium cytochrome P450.</title>
        <authorList>
            <person name="Hirosue S."/>
            <person name="Hiratsuka N."/>
            <person name="Ichinose H."/>
            <person name="Wariishi H."/>
        </authorList>
    </citation>
    <scope>NUCLEOTIDE SEQUENCE</scope>
    <source>
        <strain evidence="16">ATCC 34541</strain>
    </source>
</reference>
<comment type="pathway">
    <text evidence="3">Secondary metabolite biosynthesis.</text>
</comment>
<dbReference type="InterPro" id="IPR050364">
    <property type="entry name" value="Cytochrome_P450_fung"/>
</dbReference>
<keyword evidence="9 14" id="KW-0560">Oxidoreductase</keyword>
<dbReference type="CDD" id="cd11065">
    <property type="entry name" value="CYP64-like"/>
    <property type="match status" value="1"/>
</dbReference>
<dbReference type="EMBL" id="AB597876">
    <property type="protein sequence ID" value="BAL05163.1"/>
    <property type="molecule type" value="mRNA"/>
</dbReference>
<evidence type="ECO:0000256" key="5">
    <source>
        <dbReference type="ARBA" id="ARBA00022617"/>
    </source>
</evidence>
<dbReference type="GO" id="GO:0005506">
    <property type="term" value="F:iron ion binding"/>
    <property type="evidence" value="ECO:0007669"/>
    <property type="project" value="InterPro"/>
</dbReference>
<dbReference type="PANTHER" id="PTHR46300">
    <property type="entry name" value="P450, PUTATIVE (EUROFUNG)-RELATED-RELATED"/>
    <property type="match status" value="1"/>
</dbReference>
<keyword evidence="5 13" id="KW-0349">Heme</keyword>